<protein>
    <submittedName>
        <fullName evidence="1">Uncharacterized protein</fullName>
    </submittedName>
</protein>
<dbReference type="PANTHER" id="PTHR40660:SF1">
    <property type="entry name" value="5'-PHOSPHATE OXIDASE PUTATIVE DOMAIN-CONTAINING PROTEIN-RELATED"/>
    <property type="match status" value="1"/>
</dbReference>
<dbReference type="Gene3D" id="2.30.110.10">
    <property type="entry name" value="Electron Transport, Fmn-binding Protein, Chain A"/>
    <property type="match status" value="1"/>
</dbReference>
<dbReference type="RefSeq" id="WP_011307975.1">
    <property type="nucleotide sequence ID" value="NZ_CP009526.1"/>
</dbReference>
<dbReference type="SUPFAM" id="SSF50475">
    <property type="entry name" value="FMN-binding split barrel"/>
    <property type="match status" value="1"/>
</dbReference>
<sequence>MSSDLIDYFNKSPRLGVLSTSNTDGRVDSAVFGSPQMIDEKTVIAATADNRTFANLRKNPYALYTIMEPGDSITDWKGIRVYMILKEYGTSGKLLDMIRNEAAKFVGEEGAKMIYASLTFEVYEVRPLVDLGQGWEKSI</sequence>
<proteinExistence type="predicted"/>
<dbReference type="Proteomes" id="UP000033038">
    <property type="component" value="Chromosome"/>
</dbReference>
<accession>A0A0E3QL53</accession>
<evidence type="ECO:0000313" key="2">
    <source>
        <dbReference type="Proteomes" id="UP000033038"/>
    </source>
</evidence>
<dbReference type="PATRIC" id="fig|1434109.4.peg.2128"/>
<dbReference type="EMBL" id="CP009526">
    <property type="protein sequence ID" value="AKB50944.1"/>
    <property type="molecule type" value="Genomic_DNA"/>
</dbReference>
<dbReference type="PANTHER" id="PTHR40660">
    <property type="entry name" value="5'-PHOSPHATE OXIDASE PUTATIVE DOMAIN-CONTAINING PROTEIN-RELATED"/>
    <property type="match status" value="1"/>
</dbReference>
<evidence type="ECO:0000313" key="1">
    <source>
        <dbReference type="EMBL" id="AKB50944.1"/>
    </source>
</evidence>
<name>A0A0E3QL53_METBA</name>
<dbReference type="InterPro" id="IPR012349">
    <property type="entry name" value="Split_barrel_FMN-bd"/>
</dbReference>
<dbReference type="HOGENOM" id="CLU_135509_0_0_2"/>
<organism evidence="1 2">
    <name type="scientific">Methanosarcina barkeri str. Wiesmoor</name>
    <dbReference type="NCBI Taxonomy" id="1434109"/>
    <lineage>
        <taxon>Archaea</taxon>
        <taxon>Methanobacteriati</taxon>
        <taxon>Methanobacteriota</taxon>
        <taxon>Stenosarchaea group</taxon>
        <taxon>Methanomicrobia</taxon>
        <taxon>Methanosarcinales</taxon>
        <taxon>Methanosarcinaceae</taxon>
        <taxon>Methanosarcina</taxon>
    </lineage>
</organism>
<dbReference type="KEGG" id="mbw:MSBRW_1691"/>
<dbReference type="GeneID" id="24823180"/>
<gene>
    <name evidence="1" type="ORF">MSBRW_1691</name>
</gene>
<dbReference type="AlphaFoldDB" id="A0A0E3QL53"/>
<reference evidence="1 2" key="1">
    <citation type="submission" date="2014-07" db="EMBL/GenBank/DDBJ databases">
        <title>Methanogenic archaea and the global carbon cycle.</title>
        <authorList>
            <person name="Henriksen J.R."/>
            <person name="Luke J."/>
            <person name="Reinhart S."/>
            <person name="Benedict M.N."/>
            <person name="Youngblut N.D."/>
            <person name="Metcalf M.E."/>
            <person name="Whitaker R.J."/>
            <person name="Metcalf W.W."/>
        </authorList>
    </citation>
    <scope>NUCLEOTIDE SEQUENCE [LARGE SCALE GENOMIC DNA]</scope>
    <source>
        <strain evidence="1 2">Wiesmoor</strain>
    </source>
</reference>